<dbReference type="Proteomes" id="UP001170481">
    <property type="component" value="Unassembled WGS sequence"/>
</dbReference>
<dbReference type="SUPFAM" id="SSF56935">
    <property type="entry name" value="Porins"/>
    <property type="match status" value="1"/>
</dbReference>
<evidence type="ECO:0000256" key="5">
    <source>
        <dbReference type="ARBA" id="ARBA00022496"/>
    </source>
</evidence>
<dbReference type="PROSITE" id="PS52016">
    <property type="entry name" value="TONB_DEPENDENT_REC_3"/>
    <property type="match status" value="1"/>
</dbReference>
<dbReference type="Gene3D" id="2.170.130.10">
    <property type="entry name" value="TonB-dependent receptor, plug domain"/>
    <property type="match status" value="1"/>
</dbReference>
<feature type="domain" description="TonB-dependent receptor-like beta-barrel" evidence="19">
    <location>
        <begin position="251"/>
        <end position="700"/>
    </location>
</feature>
<comment type="similarity">
    <text evidence="2 14 16">Belongs to the TonB-dependent receptor family.</text>
</comment>
<feature type="region of interest" description="Disordered" evidence="17">
    <location>
        <begin position="62"/>
        <end position="81"/>
    </location>
</feature>
<dbReference type="AlphaFoldDB" id="A0AAP4TW57"/>
<dbReference type="InterPro" id="IPR000531">
    <property type="entry name" value="Beta-barrel_TonB"/>
</dbReference>
<keyword evidence="7 18" id="KW-0732">Signal</keyword>
<evidence type="ECO:0000256" key="11">
    <source>
        <dbReference type="ARBA" id="ARBA00023136"/>
    </source>
</evidence>
<keyword evidence="9" id="KW-0406">Ion transport</keyword>
<evidence type="ECO:0000256" key="1">
    <source>
        <dbReference type="ARBA" id="ARBA00004571"/>
    </source>
</evidence>
<evidence type="ECO:0000256" key="9">
    <source>
        <dbReference type="ARBA" id="ARBA00023065"/>
    </source>
</evidence>
<evidence type="ECO:0000256" key="18">
    <source>
        <dbReference type="SAM" id="SignalP"/>
    </source>
</evidence>
<keyword evidence="13 14" id="KW-0998">Cell outer membrane</keyword>
<dbReference type="PROSITE" id="PS01156">
    <property type="entry name" value="TONB_DEPENDENT_REC_2"/>
    <property type="match status" value="1"/>
</dbReference>
<dbReference type="Gene3D" id="2.40.170.20">
    <property type="entry name" value="TonB-dependent receptor, beta-barrel domain"/>
    <property type="match status" value="1"/>
</dbReference>
<evidence type="ECO:0000259" key="19">
    <source>
        <dbReference type="Pfam" id="PF00593"/>
    </source>
</evidence>
<evidence type="ECO:0000313" key="22">
    <source>
        <dbReference type="Proteomes" id="UP001170481"/>
    </source>
</evidence>
<evidence type="ECO:0000256" key="2">
    <source>
        <dbReference type="ARBA" id="ARBA00009810"/>
    </source>
</evidence>
<comment type="caution">
    <text evidence="21">The sequence shown here is derived from an EMBL/GenBank/DDBJ whole genome shotgun (WGS) entry which is preliminary data.</text>
</comment>
<evidence type="ECO:0000256" key="3">
    <source>
        <dbReference type="ARBA" id="ARBA00022448"/>
    </source>
</evidence>
<sequence>MAHSLRRPGFTRSPLALSIALATSSLLSATAIADETRTLEAMTIVGEAQGGTTEETQAYTVDSSTSANGLTLSPRETPQSVSFLTRQQMDDEALTSTTEAINRLPGVSSNRLDGTRASFQSRGYTIRNFQFDGQQSNTSSFWPFGDAEWDTAIYDRVEVVRGATGLMTGVGDPSATVNFVRKKPLDEAAASVTGAVGSWDRRRGVVDVSTPLDDAGKVGVRFVAAKDRSDSFMDDVENDRETLYGVIAAELTPDTELNVGVEYQRYDQDGAYLGVPLYYTDGTRTDFDQSVANNTEWAHFFTENTRGFADLTHYFANGWKATAAYSHGDANYGLTYNYRGGYVDRDNGILYYDSNRQVPTTSYLVDYRGDRTQKNLNLSAEGPFELLGREHQLGFGYMQLKEEYEIWSRTPASAVPALGSFTDRDDPALAEPEWGEWGLTDDTETEQSGFYAVTRFSLADPVHLIIGARLTDWKIDQDYRGERSYEYNDEFTPYAGLIVDITDNLTAYTSYTQIFNTQSERAPDGALLDPLEGTSYEAGLKAALFEDRADVSFAVFRSEQDNLATEIPGVYVAGTTDQAYTESDGAVVEGFELEVAGEVAPGINLSASYALVDAEDSDGTQLNTSYPRQQAKVYATWQLPGDWSRLTLGAGGTWQGDTYKDTDTPTGTEKVGQGDVFLANAMARYRFNDNFSTQLNVSNLFDEEYYTQQGFYSQYLYGAPRSALLSMTYDF</sequence>
<accession>A0AAP4TW57</accession>
<dbReference type="NCBIfam" id="TIGR01783">
    <property type="entry name" value="TonB-siderophor"/>
    <property type="match status" value="1"/>
</dbReference>
<dbReference type="InterPro" id="IPR012910">
    <property type="entry name" value="Plug_dom"/>
</dbReference>
<evidence type="ECO:0000256" key="6">
    <source>
        <dbReference type="ARBA" id="ARBA00022692"/>
    </source>
</evidence>
<dbReference type="CDD" id="cd01347">
    <property type="entry name" value="ligand_gated_channel"/>
    <property type="match status" value="1"/>
</dbReference>
<comment type="subcellular location">
    <subcellularLocation>
        <location evidence="1 14">Cell outer membrane</location>
        <topology evidence="1 14">Multi-pass membrane protein</topology>
    </subcellularLocation>
</comment>
<evidence type="ECO:0000256" key="7">
    <source>
        <dbReference type="ARBA" id="ARBA00022729"/>
    </source>
</evidence>
<evidence type="ECO:0000256" key="13">
    <source>
        <dbReference type="ARBA" id="ARBA00023237"/>
    </source>
</evidence>
<evidence type="ECO:0000256" key="14">
    <source>
        <dbReference type="PROSITE-ProRule" id="PRU01360"/>
    </source>
</evidence>
<dbReference type="PANTHER" id="PTHR32552">
    <property type="entry name" value="FERRICHROME IRON RECEPTOR-RELATED"/>
    <property type="match status" value="1"/>
</dbReference>
<keyword evidence="12 21" id="KW-0675">Receptor</keyword>
<dbReference type="Pfam" id="PF00593">
    <property type="entry name" value="TonB_dep_Rec_b-barrel"/>
    <property type="match status" value="1"/>
</dbReference>
<protein>
    <submittedName>
        <fullName evidence="21">TonB-dependent siderophore receptor</fullName>
    </submittedName>
</protein>
<dbReference type="EMBL" id="JAUORK010000004">
    <property type="protein sequence ID" value="MDO6671492.1"/>
    <property type="molecule type" value="Genomic_DNA"/>
</dbReference>
<dbReference type="GO" id="GO:0009279">
    <property type="term" value="C:cell outer membrane"/>
    <property type="evidence" value="ECO:0007669"/>
    <property type="project" value="UniProtKB-SubCell"/>
</dbReference>
<dbReference type="Pfam" id="PF07715">
    <property type="entry name" value="Plug"/>
    <property type="match status" value="1"/>
</dbReference>
<feature type="domain" description="TonB-dependent receptor plug" evidence="20">
    <location>
        <begin position="74"/>
        <end position="174"/>
    </location>
</feature>
<evidence type="ECO:0000259" key="20">
    <source>
        <dbReference type="Pfam" id="PF07715"/>
    </source>
</evidence>
<keyword evidence="8" id="KW-0408">Iron</keyword>
<dbReference type="InterPro" id="IPR036942">
    <property type="entry name" value="Beta-barrel_TonB_sf"/>
</dbReference>
<name>A0AAP4TW57_9GAMM</name>
<keyword evidence="10 16" id="KW-0798">TonB box</keyword>
<dbReference type="PANTHER" id="PTHR32552:SF74">
    <property type="entry name" value="HYDROXAMATE SIDEROPHORE RECEPTOR FHUE"/>
    <property type="match status" value="1"/>
</dbReference>
<feature type="chain" id="PRO_5042965900" evidence="18">
    <location>
        <begin position="34"/>
        <end position="731"/>
    </location>
</feature>
<dbReference type="InterPro" id="IPR039426">
    <property type="entry name" value="TonB-dep_rcpt-like"/>
</dbReference>
<evidence type="ECO:0000256" key="15">
    <source>
        <dbReference type="PROSITE-ProRule" id="PRU10144"/>
    </source>
</evidence>
<evidence type="ECO:0000256" key="8">
    <source>
        <dbReference type="ARBA" id="ARBA00023004"/>
    </source>
</evidence>
<evidence type="ECO:0000313" key="21">
    <source>
        <dbReference type="EMBL" id="MDO6671492.1"/>
    </source>
</evidence>
<evidence type="ECO:0000256" key="17">
    <source>
        <dbReference type="SAM" id="MobiDB-lite"/>
    </source>
</evidence>
<dbReference type="InterPro" id="IPR010917">
    <property type="entry name" value="TonB_rcpt_CS"/>
</dbReference>
<keyword evidence="11 14" id="KW-0472">Membrane</keyword>
<evidence type="ECO:0000256" key="4">
    <source>
        <dbReference type="ARBA" id="ARBA00022452"/>
    </source>
</evidence>
<dbReference type="FunFam" id="2.170.130.10:FF:000010">
    <property type="entry name" value="Ferripyoverdine receptor"/>
    <property type="match status" value="1"/>
</dbReference>
<feature type="short sequence motif" description="TonB C-terminal box" evidence="15">
    <location>
        <begin position="714"/>
        <end position="731"/>
    </location>
</feature>
<keyword evidence="4 14" id="KW-1134">Transmembrane beta strand</keyword>
<proteinExistence type="inferred from homology"/>
<gene>
    <name evidence="21" type="ORF">Q4535_05105</name>
</gene>
<evidence type="ECO:0000256" key="10">
    <source>
        <dbReference type="ARBA" id="ARBA00023077"/>
    </source>
</evidence>
<dbReference type="GO" id="GO:0015344">
    <property type="term" value="F:siderophore uptake transmembrane transporter activity"/>
    <property type="evidence" value="ECO:0007669"/>
    <property type="project" value="TreeGrafter"/>
</dbReference>
<dbReference type="GO" id="GO:0015891">
    <property type="term" value="P:siderophore transport"/>
    <property type="evidence" value="ECO:0007669"/>
    <property type="project" value="InterPro"/>
</dbReference>
<feature type="signal peptide" evidence="18">
    <location>
        <begin position="1"/>
        <end position="33"/>
    </location>
</feature>
<reference evidence="21" key="1">
    <citation type="submission" date="2023-07" db="EMBL/GenBank/DDBJ databases">
        <title>Genome content predicts the carbon catabolic preferences of heterotrophic bacteria.</title>
        <authorList>
            <person name="Gralka M."/>
        </authorList>
    </citation>
    <scope>NUCLEOTIDE SEQUENCE</scope>
    <source>
        <strain evidence="21">C2R13</strain>
    </source>
</reference>
<dbReference type="GO" id="GO:0038023">
    <property type="term" value="F:signaling receptor activity"/>
    <property type="evidence" value="ECO:0007669"/>
    <property type="project" value="InterPro"/>
</dbReference>
<keyword evidence="6 14" id="KW-0812">Transmembrane</keyword>
<keyword evidence="5" id="KW-0410">Iron transport</keyword>
<evidence type="ECO:0000256" key="12">
    <source>
        <dbReference type="ARBA" id="ARBA00023170"/>
    </source>
</evidence>
<dbReference type="RefSeq" id="WP_303593092.1">
    <property type="nucleotide sequence ID" value="NZ_JAUORK010000004.1"/>
</dbReference>
<dbReference type="InterPro" id="IPR010105">
    <property type="entry name" value="TonB_sidphr_rcpt"/>
</dbReference>
<keyword evidence="3 14" id="KW-0813">Transport</keyword>
<evidence type="ECO:0000256" key="16">
    <source>
        <dbReference type="RuleBase" id="RU003357"/>
    </source>
</evidence>
<organism evidence="21 22">
    <name type="scientific">Cobetia amphilecti</name>
    <dbReference type="NCBI Taxonomy" id="1055104"/>
    <lineage>
        <taxon>Bacteria</taxon>
        <taxon>Pseudomonadati</taxon>
        <taxon>Pseudomonadota</taxon>
        <taxon>Gammaproteobacteria</taxon>
        <taxon>Oceanospirillales</taxon>
        <taxon>Halomonadaceae</taxon>
        <taxon>Cobetia</taxon>
    </lineage>
</organism>
<dbReference type="InterPro" id="IPR037066">
    <property type="entry name" value="Plug_dom_sf"/>
</dbReference>